<feature type="compositionally biased region" description="Low complexity" evidence="1">
    <location>
        <begin position="556"/>
        <end position="565"/>
    </location>
</feature>
<proteinExistence type="predicted"/>
<organism evidence="3 4">
    <name type="scientific">Volvox africanus</name>
    <dbReference type="NCBI Taxonomy" id="51714"/>
    <lineage>
        <taxon>Eukaryota</taxon>
        <taxon>Viridiplantae</taxon>
        <taxon>Chlorophyta</taxon>
        <taxon>core chlorophytes</taxon>
        <taxon>Chlorophyceae</taxon>
        <taxon>CS clade</taxon>
        <taxon>Chlamydomonadales</taxon>
        <taxon>Volvocaceae</taxon>
        <taxon>Volvox</taxon>
    </lineage>
</organism>
<feature type="compositionally biased region" description="Polar residues" evidence="1">
    <location>
        <begin position="452"/>
        <end position="463"/>
    </location>
</feature>
<feature type="region of interest" description="Disordered" evidence="1">
    <location>
        <begin position="518"/>
        <end position="578"/>
    </location>
</feature>
<feature type="region of interest" description="Disordered" evidence="1">
    <location>
        <begin position="162"/>
        <end position="465"/>
    </location>
</feature>
<feature type="region of interest" description="Disordered" evidence="1">
    <location>
        <begin position="110"/>
        <end position="141"/>
    </location>
</feature>
<protein>
    <submittedName>
        <fullName evidence="3">Uncharacterized protein</fullName>
    </submittedName>
</protein>
<gene>
    <name evidence="3" type="ORF">Vafri_19186</name>
</gene>
<dbReference type="AlphaFoldDB" id="A0A8J4F955"/>
<feature type="compositionally biased region" description="Basic residues" evidence="1">
    <location>
        <begin position="54"/>
        <end position="64"/>
    </location>
</feature>
<reference evidence="3" key="1">
    <citation type="journal article" date="2021" name="Proc. Natl. Acad. Sci. U.S.A.">
        <title>Three genomes in the algal genus Volvox reveal the fate of a haploid sex-determining region after a transition to homothallism.</title>
        <authorList>
            <person name="Yamamoto K."/>
            <person name="Hamaji T."/>
            <person name="Kawai-Toyooka H."/>
            <person name="Matsuzaki R."/>
            <person name="Takahashi F."/>
            <person name="Nishimura Y."/>
            <person name="Kawachi M."/>
            <person name="Noguchi H."/>
            <person name="Minakuchi Y."/>
            <person name="Umen J.G."/>
            <person name="Toyoda A."/>
            <person name="Nozaki H."/>
        </authorList>
    </citation>
    <scope>NUCLEOTIDE SEQUENCE</scope>
    <source>
        <strain evidence="3">NIES-3780</strain>
    </source>
</reference>
<feature type="chain" id="PRO_5035229200" evidence="2">
    <location>
        <begin position="28"/>
        <end position="606"/>
    </location>
</feature>
<feature type="compositionally biased region" description="Polar residues" evidence="1">
    <location>
        <begin position="278"/>
        <end position="301"/>
    </location>
</feature>
<comment type="caution">
    <text evidence="3">The sequence shown here is derived from an EMBL/GenBank/DDBJ whole genome shotgun (WGS) entry which is preliminary data.</text>
</comment>
<evidence type="ECO:0000313" key="3">
    <source>
        <dbReference type="EMBL" id="GIL65423.1"/>
    </source>
</evidence>
<keyword evidence="2" id="KW-0732">Signal</keyword>
<sequence>MHGAIWCGNGCSTLALPFATPLPSAAAASSTAISCPCYTGVAVRRRPLGAVSRGPHRQTPRRHGGAVGTNDSQAGWNHSTSGHWPERASTVVVAAFSSFWRPTLRRATSAYTDPHGRSDVPGPLTHGSPFITNWTERPGPSVRSRRVLGAQLIGWMDVIVGNSGGRGGGASNRCGTRCAARRSSRSTALGANDSRSRVASGGGGGGDRDLEDISNSTGNRDKDDGVSVAKRRTSNRAKDAADNGADDSDDSTASTDIEDGASGPRIHLNRRKFVDAVSRTSAPAQGSAKSPTSDMSYNCTTEVAGMIGTTGGNAVESASSRGAARRGRTRAAANAVSATTAATALSVISASGSGRSREGAHEGTGSRPAKEETPSRSAGIVRRNTMAVGNADSDRRDTDTDTNNPRGSSSTHDSASDSVGVLIPMGEMGRGLEREGAGRGRRARLTRGSVGAVQSSADVNGSGTEVRGVGAGLSKEQEELGVVPSGTATAILMPANGSESFTAAVSTATPMAAMAAVAPTSQETPHSTTLRSTGRGRALTGLRTIIGRPGQRRGKGSSSNSSTRSSNKKTDDQQTDAAAAAAITAFPGLVAGDGLMGGTAANIAAA</sequence>
<feature type="non-terminal residue" evidence="3">
    <location>
        <position position="1"/>
    </location>
</feature>
<feature type="compositionally biased region" description="Polar residues" evidence="1">
    <location>
        <begin position="522"/>
        <end position="532"/>
    </location>
</feature>
<evidence type="ECO:0000256" key="2">
    <source>
        <dbReference type="SAM" id="SignalP"/>
    </source>
</evidence>
<accession>A0A8J4F955</accession>
<feature type="compositionally biased region" description="Low complexity" evidence="1">
    <location>
        <begin position="330"/>
        <end position="354"/>
    </location>
</feature>
<dbReference type="EMBL" id="BNCO01000075">
    <property type="protein sequence ID" value="GIL65423.1"/>
    <property type="molecule type" value="Genomic_DNA"/>
</dbReference>
<keyword evidence="4" id="KW-1185">Reference proteome</keyword>
<feature type="region of interest" description="Disordered" evidence="1">
    <location>
        <begin position="51"/>
        <end position="83"/>
    </location>
</feature>
<dbReference type="Proteomes" id="UP000747399">
    <property type="component" value="Unassembled WGS sequence"/>
</dbReference>
<evidence type="ECO:0000313" key="4">
    <source>
        <dbReference type="Proteomes" id="UP000747399"/>
    </source>
</evidence>
<feature type="signal peptide" evidence="2">
    <location>
        <begin position="1"/>
        <end position="27"/>
    </location>
</feature>
<name>A0A8J4F955_9CHLO</name>
<feature type="compositionally biased region" description="Low complexity" evidence="1">
    <location>
        <begin position="401"/>
        <end position="418"/>
    </location>
</feature>
<feature type="compositionally biased region" description="Polar residues" evidence="1">
    <location>
        <begin position="69"/>
        <end position="82"/>
    </location>
</feature>
<evidence type="ECO:0000256" key="1">
    <source>
        <dbReference type="SAM" id="MobiDB-lite"/>
    </source>
</evidence>